<keyword evidence="6" id="KW-1185">Reference proteome</keyword>
<dbReference type="PROSITE" id="PS50255">
    <property type="entry name" value="CYTOCHROME_B5_2"/>
    <property type="match status" value="1"/>
</dbReference>
<evidence type="ECO:0000256" key="1">
    <source>
        <dbReference type="ARBA" id="ARBA00022617"/>
    </source>
</evidence>
<dbReference type="InterPro" id="IPR036400">
    <property type="entry name" value="Cyt_B5-like_heme/steroid_sf"/>
</dbReference>
<dbReference type="EMBL" id="JBBXJM010000004">
    <property type="protein sequence ID" value="KAL1408587.1"/>
    <property type="molecule type" value="Genomic_DNA"/>
</dbReference>
<dbReference type="GeneID" id="95986443"/>
<comment type="caution">
    <text evidence="5">The sequence shown here is derived from an EMBL/GenBank/DDBJ whole genome shotgun (WGS) entry which is preliminary data.</text>
</comment>
<keyword evidence="2" id="KW-0479">Metal-binding</keyword>
<keyword evidence="1" id="KW-0349">Heme</keyword>
<dbReference type="RefSeq" id="XP_069208531.1">
    <property type="nucleotide sequence ID" value="XM_069353889.1"/>
</dbReference>
<protein>
    <recommendedName>
        <fullName evidence="4">Cytochrome b5 heme-binding domain-containing protein</fullName>
    </recommendedName>
</protein>
<keyword evidence="3" id="KW-0408">Iron</keyword>
<dbReference type="SUPFAM" id="SSF55856">
    <property type="entry name" value="Cytochrome b5-like heme/steroid binding domain"/>
    <property type="match status" value="1"/>
</dbReference>
<evidence type="ECO:0000256" key="2">
    <source>
        <dbReference type="ARBA" id="ARBA00022723"/>
    </source>
</evidence>
<dbReference type="Proteomes" id="UP001565368">
    <property type="component" value="Unassembled WGS sequence"/>
</dbReference>
<reference evidence="5 6" key="1">
    <citation type="submission" date="2023-08" db="EMBL/GenBank/DDBJ databases">
        <title>Annotated Genome Sequence of Vanrija albida AlHP1.</title>
        <authorList>
            <person name="Herzog R."/>
        </authorList>
    </citation>
    <scope>NUCLEOTIDE SEQUENCE [LARGE SCALE GENOMIC DNA]</scope>
    <source>
        <strain evidence="5 6">AlHP1</strain>
    </source>
</reference>
<dbReference type="InterPro" id="IPR001199">
    <property type="entry name" value="Cyt_B5-like_heme/steroid-bd"/>
</dbReference>
<dbReference type="Gene3D" id="3.10.120.10">
    <property type="entry name" value="Cytochrome b5-like heme/steroid binding domain"/>
    <property type="match status" value="1"/>
</dbReference>
<sequence length="151" mass="15855">MRSIALRLTAAFLLLTATISILSTTLRRFSGPLVAPGANSTAPEPWWAAGPLEVAHAGHSPADPVDLDDLLPAQLGLVSLDELAAHEGSGGMWVAIDGVVWDLTDYAEVHPGGPDVIKEHAGTDVSRTFNAIHPPGTIHLLAAEYRVGVLE</sequence>
<dbReference type="PRINTS" id="PR00363">
    <property type="entry name" value="CYTOCHROMEB5"/>
</dbReference>
<dbReference type="PANTHER" id="PTHR46237:SF1">
    <property type="entry name" value="CYTOCHROME B5 REDUCTASE 4"/>
    <property type="match status" value="1"/>
</dbReference>
<evidence type="ECO:0000259" key="4">
    <source>
        <dbReference type="PROSITE" id="PS50255"/>
    </source>
</evidence>
<dbReference type="PANTHER" id="PTHR46237">
    <property type="entry name" value="CYTOCHROME B5 REDUCTASE 4 FAMILY MEMBER"/>
    <property type="match status" value="1"/>
</dbReference>
<evidence type="ECO:0000313" key="5">
    <source>
        <dbReference type="EMBL" id="KAL1408587.1"/>
    </source>
</evidence>
<organism evidence="5 6">
    <name type="scientific">Vanrija albida</name>
    <dbReference type="NCBI Taxonomy" id="181172"/>
    <lineage>
        <taxon>Eukaryota</taxon>
        <taxon>Fungi</taxon>
        <taxon>Dikarya</taxon>
        <taxon>Basidiomycota</taxon>
        <taxon>Agaricomycotina</taxon>
        <taxon>Tremellomycetes</taxon>
        <taxon>Trichosporonales</taxon>
        <taxon>Trichosporonaceae</taxon>
        <taxon>Vanrija</taxon>
    </lineage>
</organism>
<proteinExistence type="predicted"/>
<evidence type="ECO:0000313" key="6">
    <source>
        <dbReference type="Proteomes" id="UP001565368"/>
    </source>
</evidence>
<dbReference type="Pfam" id="PF00173">
    <property type="entry name" value="Cyt-b5"/>
    <property type="match status" value="1"/>
</dbReference>
<feature type="domain" description="Cytochrome b5 heme-binding" evidence="4">
    <location>
        <begin position="75"/>
        <end position="151"/>
    </location>
</feature>
<accession>A0ABR3Q226</accession>
<evidence type="ECO:0000256" key="3">
    <source>
        <dbReference type="ARBA" id="ARBA00023004"/>
    </source>
</evidence>
<name>A0ABR3Q226_9TREE</name>
<dbReference type="SMART" id="SM01117">
    <property type="entry name" value="Cyt-b5"/>
    <property type="match status" value="1"/>
</dbReference>
<dbReference type="InterPro" id="IPR051872">
    <property type="entry name" value="Cytochrome_b5/Flavoprotein_Rdt"/>
</dbReference>
<gene>
    <name evidence="5" type="ORF">Q8F55_005400</name>
</gene>